<protein>
    <submittedName>
        <fullName evidence="1">Uncharacterized protein</fullName>
    </submittedName>
</protein>
<organism evidence="1 2">
    <name type="scientific">Erwinia phage vB_EamM_Yoloswag</name>
    <dbReference type="NCBI Taxonomy" id="1958956"/>
    <lineage>
        <taxon>Viruses</taxon>
        <taxon>Duplodnaviria</taxon>
        <taxon>Heunggongvirae</taxon>
        <taxon>Uroviricota</taxon>
        <taxon>Caudoviricetes</taxon>
        <taxon>Yoloswagvirus</taxon>
        <taxon>Yoloswagvirus yoloswag</taxon>
    </lineage>
</organism>
<dbReference type="Proteomes" id="UP000221250">
    <property type="component" value="Segment"/>
</dbReference>
<reference evidence="1 2" key="1">
    <citation type="submission" date="2017-01" db="EMBL/GenBank/DDBJ databases">
        <authorList>
            <person name="Mah S.A."/>
            <person name="Swanson W.J."/>
            <person name="Moy G.W."/>
            <person name="Vacquier V.D."/>
        </authorList>
    </citation>
    <scope>NUCLEOTIDE SEQUENCE [LARGE SCALE GENOMIC DNA]</scope>
</reference>
<evidence type="ECO:0000313" key="1">
    <source>
        <dbReference type="EMBL" id="AQT28641.1"/>
    </source>
</evidence>
<dbReference type="EMBL" id="KY448244">
    <property type="protein sequence ID" value="AQT28641.1"/>
    <property type="molecule type" value="Genomic_DNA"/>
</dbReference>
<accession>A0A1S6L373</accession>
<proteinExistence type="predicted"/>
<name>A0A1S6L373_9CAUD</name>
<sequence>MLRIDQVQRLAQQHGLSDSVATRLGYKHLDWVSKDTDNQFSHYPMYQHVYDVPDVNSNYDWPEGIADLIKGGPSFKDYNDGLGEDSQGIFLVRDYQIVPNANTDSGWSIVYNVSYVDPNLALM</sequence>
<gene>
    <name evidence="1" type="ORF">YOLOSWAG_161</name>
</gene>
<evidence type="ECO:0000313" key="2">
    <source>
        <dbReference type="Proteomes" id="UP000221250"/>
    </source>
</evidence>
<keyword evidence="2" id="KW-1185">Reference proteome</keyword>